<name>A0ABZ0IRR5_9BACT</name>
<dbReference type="RefSeq" id="WP_317489820.1">
    <property type="nucleotide sequence ID" value="NZ_CP136051.1"/>
</dbReference>
<organism evidence="3 4">
    <name type="scientific">Imperialibacter roseus</name>
    <dbReference type="NCBI Taxonomy" id="1324217"/>
    <lineage>
        <taxon>Bacteria</taxon>
        <taxon>Pseudomonadati</taxon>
        <taxon>Bacteroidota</taxon>
        <taxon>Cytophagia</taxon>
        <taxon>Cytophagales</taxon>
        <taxon>Flammeovirgaceae</taxon>
        <taxon>Imperialibacter</taxon>
    </lineage>
</organism>
<reference evidence="3 4" key="1">
    <citation type="journal article" date="2023" name="Microbiol. Resour. Announc.">
        <title>Complete Genome Sequence of Imperialibacter roseus strain P4T.</title>
        <authorList>
            <person name="Tizabi D.R."/>
            <person name="Bachvaroff T."/>
            <person name="Hill R.T."/>
        </authorList>
    </citation>
    <scope>NUCLEOTIDE SEQUENCE [LARGE SCALE GENOMIC DNA]</scope>
    <source>
        <strain evidence="3 4">P4T</strain>
    </source>
</reference>
<sequence>MFFILSKILSWLLTPVSWIMLCMLLPHFIKKKGWKKRLRLVGLSLLIFFTNPAISNLAMKLWEVRPVLISSLPEPVAVGVVLTGVTNPMQEPKDRVHFDKGADRIIHAIQLYHEGKIDNILITGGSGSLLYQEVSESEGLKQTALVAGVSPDHLFVEGDSRNTRENALYSAELIRKYWPEKPFLLITSAFHMRRSLACFNKVGLQPMAFSTDLYSGPWEWSPLDLIIPSSNSLRIWELLIREWVGIISYKVAGYI</sequence>
<keyword evidence="4" id="KW-1185">Reference proteome</keyword>
<dbReference type="Proteomes" id="UP001302349">
    <property type="component" value="Chromosome"/>
</dbReference>
<evidence type="ECO:0000313" key="4">
    <source>
        <dbReference type="Proteomes" id="UP001302349"/>
    </source>
</evidence>
<dbReference type="InterPro" id="IPR051599">
    <property type="entry name" value="Cell_Envelope_Assoc"/>
</dbReference>
<gene>
    <name evidence="3" type="ORF">RT717_00675</name>
</gene>
<evidence type="ECO:0000259" key="2">
    <source>
        <dbReference type="Pfam" id="PF02698"/>
    </source>
</evidence>
<dbReference type="InterPro" id="IPR014729">
    <property type="entry name" value="Rossmann-like_a/b/a_fold"/>
</dbReference>
<dbReference type="CDD" id="cd06259">
    <property type="entry name" value="YdcF-like"/>
    <property type="match status" value="1"/>
</dbReference>
<dbReference type="Pfam" id="PF02698">
    <property type="entry name" value="DUF218"/>
    <property type="match status" value="1"/>
</dbReference>
<keyword evidence="1" id="KW-1133">Transmembrane helix</keyword>
<dbReference type="PANTHER" id="PTHR30336:SF4">
    <property type="entry name" value="ENVELOPE BIOGENESIS FACTOR ELYC"/>
    <property type="match status" value="1"/>
</dbReference>
<dbReference type="EMBL" id="CP136051">
    <property type="protein sequence ID" value="WOK07133.1"/>
    <property type="molecule type" value="Genomic_DNA"/>
</dbReference>
<keyword evidence="1" id="KW-0812">Transmembrane</keyword>
<keyword evidence="1" id="KW-0472">Membrane</keyword>
<dbReference type="Gene3D" id="3.40.50.620">
    <property type="entry name" value="HUPs"/>
    <property type="match status" value="1"/>
</dbReference>
<protein>
    <submittedName>
        <fullName evidence="3">YdcF family protein</fullName>
    </submittedName>
</protein>
<feature type="domain" description="DUF218" evidence="2">
    <location>
        <begin position="80"/>
        <end position="245"/>
    </location>
</feature>
<dbReference type="PANTHER" id="PTHR30336">
    <property type="entry name" value="INNER MEMBRANE PROTEIN, PROBABLE PERMEASE"/>
    <property type="match status" value="1"/>
</dbReference>
<evidence type="ECO:0000313" key="3">
    <source>
        <dbReference type="EMBL" id="WOK07133.1"/>
    </source>
</evidence>
<evidence type="ECO:0000256" key="1">
    <source>
        <dbReference type="SAM" id="Phobius"/>
    </source>
</evidence>
<proteinExistence type="predicted"/>
<feature type="transmembrane region" description="Helical" evidence="1">
    <location>
        <begin position="12"/>
        <end position="29"/>
    </location>
</feature>
<accession>A0ABZ0IRR5</accession>
<feature type="transmembrane region" description="Helical" evidence="1">
    <location>
        <begin position="41"/>
        <end position="62"/>
    </location>
</feature>
<dbReference type="InterPro" id="IPR003848">
    <property type="entry name" value="DUF218"/>
</dbReference>